<dbReference type="Pfam" id="PF12802">
    <property type="entry name" value="MarR_2"/>
    <property type="match status" value="1"/>
</dbReference>
<dbReference type="PANTHER" id="PTHR42756">
    <property type="entry name" value="TRANSCRIPTIONAL REGULATOR, MARR"/>
    <property type="match status" value="1"/>
</dbReference>
<dbReference type="InterPro" id="IPR000835">
    <property type="entry name" value="HTH_MarR-typ"/>
</dbReference>
<gene>
    <name evidence="5" type="ORF">AKJ64_04120</name>
</gene>
<dbReference type="SMART" id="SM00347">
    <property type="entry name" value="HTH_MARR"/>
    <property type="match status" value="1"/>
</dbReference>
<feature type="domain" description="HTH marR-type" evidence="4">
    <location>
        <begin position="4"/>
        <end position="137"/>
    </location>
</feature>
<dbReference type="PROSITE" id="PS50995">
    <property type="entry name" value="HTH_MARR_2"/>
    <property type="match status" value="1"/>
</dbReference>
<dbReference type="Gene3D" id="1.10.10.10">
    <property type="entry name" value="Winged helix-like DNA-binding domain superfamily/Winged helix DNA-binding domain"/>
    <property type="match status" value="1"/>
</dbReference>
<dbReference type="GO" id="GO:0003677">
    <property type="term" value="F:DNA binding"/>
    <property type="evidence" value="ECO:0007669"/>
    <property type="project" value="UniProtKB-KW"/>
</dbReference>
<dbReference type="PRINTS" id="PR00598">
    <property type="entry name" value="HTHMARR"/>
</dbReference>
<keyword evidence="2" id="KW-0238">DNA-binding</keyword>
<dbReference type="InterPro" id="IPR036390">
    <property type="entry name" value="WH_DNA-bd_sf"/>
</dbReference>
<organism evidence="5 6">
    <name type="scientific">candidate division MSBL1 archaeon SCGC-AAA259E17</name>
    <dbReference type="NCBI Taxonomy" id="1698263"/>
    <lineage>
        <taxon>Archaea</taxon>
        <taxon>Methanobacteriati</taxon>
        <taxon>Methanobacteriota</taxon>
        <taxon>candidate division MSBL1</taxon>
    </lineage>
</organism>
<name>A0A133UD18_9EURY</name>
<keyword evidence="6" id="KW-1185">Reference proteome</keyword>
<evidence type="ECO:0000313" key="6">
    <source>
        <dbReference type="Proteomes" id="UP000070373"/>
    </source>
</evidence>
<evidence type="ECO:0000259" key="4">
    <source>
        <dbReference type="PROSITE" id="PS50995"/>
    </source>
</evidence>
<proteinExistence type="predicted"/>
<dbReference type="InterPro" id="IPR023187">
    <property type="entry name" value="Tscrpt_reg_MarR-type_CS"/>
</dbReference>
<reference evidence="5 6" key="1">
    <citation type="journal article" date="2016" name="Sci. Rep.">
        <title>Metabolic traits of an uncultured archaeal lineage -MSBL1- from brine pools of the Red Sea.</title>
        <authorList>
            <person name="Mwirichia R."/>
            <person name="Alam I."/>
            <person name="Rashid M."/>
            <person name="Vinu M."/>
            <person name="Ba-Alawi W."/>
            <person name="Anthony Kamau A."/>
            <person name="Kamanda Ngugi D."/>
            <person name="Goker M."/>
            <person name="Klenk H.P."/>
            <person name="Bajic V."/>
            <person name="Stingl U."/>
        </authorList>
    </citation>
    <scope>NUCLEOTIDE SEQUENCE [LARGE SCALE GENOMIC DNA]</scope>
    <source>
        <strain evidence="5">SCGC-AAA259E17</strain>
    </source>
</reference>
<keyword evidence="1" id="KW-0805">Transcription regulation</keyword>
<dbReference type="PROSITE" id="PS01117">
    <property type="entry name" value="HTH_MARR_1"/>
    <property type="match status" value="1"/>
</dbReference>
<dbReference type="Proteomes" id="UP000070373">
    <property type="component" value="Unassembled WGS sequence"/>
</dbReference>
<dbReference type="SUPFAM" id="SSF46785">
    <property type="entry name" value="Winged helix' DNA-binding domain"/>
    <property type="match status" value="1"/>
</dbReference>
<accession>A0A133UD18</accession>
<dbReference type="GO" id="GO:0003700">
    <property type="term" value="F:DNA-binding transcription factor activity"/>
    <property type="evidence" value="ECO:0007669"/>
    <property type="project" value="InterPro"/>
</dbReference>
<evidence type="ECO:0000256" key="3">
    <source>
        <dbReference type="ARBA" id="ARBA00023163"/>
    </source>
</evidence>
<evidence type="ECO:0000256" key="1">
    <source>
        <dbReference type="ARBA" id="ARBA00023015"/>
    </source>
</evidence>
<dbReference type="AlphaFoldDB" id="A0A133UD18"/>
<dbReference type="InterPro" id="IPR036388">
    <property type="entry name" value="WH-like_DNA-bd_sf"/>
</dbReference>
<evidence type="ECO:0000313" key="5">
    <source>
        <dbReference type="EMBL" id="KXA92070.1"/>
    </source>
</evidence>
<protein>
    <recommendedName>
        <fullName evidence="4">HTH marR-type domain-containing protein</fullName>
    </recommendedName>
</protein>
<dbReference type="EMBL" id="LHXN01000082">
    <property type="protein sequence ID" value="KXA92070.1"/>
    <property type="molecule type" value="Genomic_DNA"/>
</dbReference>
<comment type="caution">
    <text evidence="5">The sequence shown here is derived from an EMBL/GenBank/DDBJ whole genome shotgun (WGS) entry which is preliminary data.</text>
</comment>
<sequence>MAEENSIFNLYHRVQKRIVENIRRMAEPYEFNRGELHVLMRLIKGGDGITQKEILEDLPISKSTLSKTVNNLAQKGYLRKEVDPEDKRATRIYLTEKGKGTEDVLNEIGEKVEKAMLRGFSEKEKGELTGYLEELLNNLESR</sequence>
<keyword evidence="3" id="KW-0804">Transcription</keyword>
<evidence type="ECO:0000256" key="2">
    <source>
        <dbReference type="ARBA" id="ARBA00023125"/>
    </source>
</evidence>
<dbReference type="PANTHER" id="PTHR42756:SF1">
    <property type="entry name" value="TRANSCRIPTIONAL REPRESSOR OF EMRAB OPERON"/>
    <property type="match status" value="1"/>
</dbReference>